<evidence type="ECO:0000256" key="3">
    <source>
        <dbReference type="ARBA" id="ARBA00022771"/>
    </source>
</evidence>
<keyword evidence="4" id="KW-0862">Zinc</keyword>
<evidence type="ECO:0000256" key="2">
    <source>
        <dbReference type="ARBA" id="ARBA00022723"/>
    </source>
</evidence>
<name>A0ABQ7YBM5_BRANA</name>
<dbReference type="SUPFAM" id="SSF54171">
    <property type="entry name" value="DNA-binding domain"/>
    <property type="match status" value="1"/>
</dbReference>
<dbReference type="PANTHER" id="PTHR12396:SF10">
    <property type="entry name" value="METHYL-CPG-BINDING DOMAIN-CONTAINING PROTEIN 1-RELATED"/>
    <property type="match status" value="1"/>
</dbReference>
<dbReference type="Pfam" id="PF07496">
    <property type="entry name" value="zf-CW"/>
    <property type="match status" value="1"/>
</dbReference>
<keyword evidence="2" id="KW-0479">Metal-binding</keyword>
<evidence type="ECO:0000256" key="8">
    <source>
        <dbReference type="ARBA" id="ARBA00023242"/>
    </source>
</evidence>
<evidence type="ECO:0000256" key="5">
    <source>
        <dbReference type="ARBA" id="ARBA00023015"/>
    </source>
</evidence>
<dbReference type="PANTHER" id="PTHR12396">
    <property type="entry name" value="METHYL-CPG BINDING PROTEIN, MBD"/>
    <property type="match status" value="1"/>
</dbReference>
<evidence type="ECO:0000256" key="1">
    <source>
        <dbReference type="ARBA" id="ARBA00004123"/>
    </source>
</evidence>
<feature type="region of interest" description="Disordered" evidence="9">
    <location>
        <begin position="95"/>
        <end position="116"/>
    </location>
</feature>
<dbReference type="InterPro" id="IPR011124">
    <property type="entry name" value="Znf_CW"/>
</dbReference>
<comment type="subcellular location">
    <subcellularLocation>
        <location evidence="1">Nucleus</location>
    </subcellularLocation>
</comment>
<keyword evidence="5" id="KW-0805">Transcription regulation</keyword>
<feature type="domain" description="CW-type" evidence="11">
    <location>
        <begin position="222"/>
        <end position="276"/>
    </location>
</feature>
<dbReference type="Proteomes" id="UP000824890">
    <property type="component" value="Unassembled WGS sequence"/>
</dbReference>
<feature type="region of interest" description="Disordered" evidence="9">
    <location>
        <begin position="375"/>
        <end position="394"/>
    </location>
</feature>
<dbReference type="InterPro" id="IPR016177">
    <property type="entry name" value="DNA-bd_dom_sf"/>
</dbReference>
<evidence type="ECO:0000259" key="10">
    <source>
        <dbReference type="PROSITE" id="PS50982"/>
    </source>
</evidence>
<dbReference type="InterPro" id="IPR001739">
    <property type="entry name" value="Methyl_CpG_DNA-bd"/>
</dbReference>
<dbReference type="PROSITE" id="PS50982">
    <property type="entry name" value="MBD"/>
    <property type="match status" value="1"/>
</dbReference>
<feature type="compositionally biased region" description="Basic and acidic residues" evidence="9">
    <location>
        <begin position="12"/>
        <end position="25"/>
    </location>
</feature>
<organism evidence="12 13">
    <name type="scientific">Brassica napus</name>
    <name type="common">Rape</name>
    <dbReference type="NCBI Taxonomy" id="3708"/>
    <lineage>
        <taxon>Eukaryota</taxon>
        <taxon>Viridiplantae</taxon>
        <taxon>Streptophyta</taxon>
        <taxon>Embryophyta</taxon>
        <taxon>Tracheophyta</taxon>
        <taxon>Spermatophyta</taxon>
        <taxon>Magnoliopsida</taxon>
        <taxon>eudicotyledons</taxon>
        <taxon>Gunneridae</taxon>
        <taxon>Pentapetalae</taxon>
        <taxon>rosids</taxon>
        <taxon>malvids</taxon>
        <taxon>Brassicales</taxon>
        <taxon>Brassicaceae</taxon>
        <taxon>Brassiceae</taxon>
        <taxon>Brassica</taxon>
    </lineage>
</organism>
<keyword evidence="13" id="KW-1185">Reference proteome</keyword>
<gene>
    <name evidence="12" type="ORF">HID58_082811</name>
</gene>
<dbReference type="PROSITE" id="PS51050">
    <property type="entry name" value="ZF_CW"/>
    <property type="match status" value="1"/>
</dbReference>
<evidence type="ECO:0000256" key="4">
    <source>
        <dbReference type="ARBA" id="ARBA00022833"/>
    </source>
</evidence>
<keyword evidence="8" id="KW-0539">Nucleus</keyword>
<dbReference type="EMBL" id="JAGKQM010000018">
    <property type="protein sequence ID" value="KAH0865600.1"/>
    <property type="molecule type" value="Genomic_DNA"/>
</dbReference>
<evidence type="ECO:0000313" key="12">
    <source>
        <dbReference type="EMBL" id="KAH0865600.1"/>
    </source>
</evidence>
<dbReference type="Pfam" id="PF01429">
    <property type="entry name" value="MBD"/>
    <property type="match status" value="1"/>
</dbReference>
<protein>
    <submittedName>
        <fullName evidence="12">Uncharacterized protein</fullName>
    </submittedName>
</protein>
<evidence type="ECO:0000259" key="11">
    <source>
        <dbReference type="PROSITE" id="PS51050"/>
    </source>
</evidence>
<feature type="region of interest" description="Disordered" evidence="9">
    <location>
        <begin position="11"/>
        <end position="43"/>
    </location>
</feature>
<dbReference type="CDD" id="cd01396">
    <property type="entry name" value="MeCP2_MBD"/>
    <property type="match status" value="1"/>
</dbReference>
<dbReference type="SMART" id="SM00391">
    <property type="entry name" value="MBD"/>
    <property type="match status" value="1"/>
</dbReference>
<evidence type="ECO:0000256" key="6">
    <source>
        <dbReference type="ARBA" id="ARBA00023125"/>
    </source>
</evidence>
<reference evidence="12 13" key="1">
    <citation type="submission" date="2021-05" db="EMBL/GenBank/DDBJ databases">
        <title>Genome Assembly of Synthetic Allotetraploid Brassica napus Reveals Homoeologous Exchanges between Subgenomes.</title>
        <authorList>
            <person name="Davis J.T."/>
        </authorList>
    </citation>
    <scope>NUCLEOTIDE SEQUENCE [LARGE SCALE GENOMIC DNA]</scope>
    <source>
        <strain evidence="13">cv. Da-Ae</strain>
        <tissue evidence="12">Seedling</tissue>
    </source>
</reference>
<keyword evidence="6" id="KW-0238">DNA-binding</keyword>
<evidence type="ECO:0000313" key="13">
    <source>
        <dbReference type="Proteomes" id="UP000824890"/>
    </source>
</evidence>
<keyword evidence="7" id="KW-0804">Transcription</keyword>
<evidence type="ECO:0000256" key="9">
    <source>
        <dbReference type="SAM" id="MobiDB-lite"/>
    </source>
</evidence>
<accession>A0ABQ7YBM5</accession>
<keyword evidence="3" id="KW-0863">Zinc-finger</keyword>
<dbReference type="Gene3D" id="3.30.890.10">
    <property type="entry name" value="Methyl-cpg-binding Protein 2, Chain A"/>
    <property type="match status" value="1"/>
</dbReference>
<evidence type="ECO:0000256" key="7">
    <source>
        <dbReference type="ARBA" id="ARBA00023163"/>
    </source>
</evidence>
<comment type="caution">
    <text evidence="12">The sequence shown here is derived from an EMBL/GenBank/DDBJ whole genome shotgun (WGS) entry which is preliminary data.</text>
</comment>
<feature type="domain" description="MBD" evidence="10">
    <location>
        <begin position="282"/>
        <end position="352"/>
    </location>
</feature>
<sequence length="417" mass="46398">MVVMTQCSTILAEERRPLEGGEPTHSHRRRWSTPADPGGESLQECFTTDDEYKEQPSHVSEVSFDDFVSCSSSSGNGYSFYLGGEMSPWGSPLLTESRPIAPTRGEGRRGRSVRRKKDLPPFLTTLDCNGRPRFYHRRVRSEGRLEISGVAVNLPEIDSESEQSESVENTAKEKENDAVRLQVFAGVRESFDLYGKKSRAMAEEENGSVGKPRAKVKDIAPGRLIDTYAAQCENCHQWRVIDSQEEYEDIRSRMIDDPFTCDKKQISCEDPADLDYDSSRTWVIDKPGLPKTPKGFKRSLVLRKDYSKMDTYYFTPTGKKLRSRNEVASYVEANPEFKGAPLEDFSFTVPKVMEDTAPPDPKVVASPVAKVAVSPVAAAAPSDDDVSDKSTKSKGFKGKFKLEEVTLSGSPHVSPAP</sequence>
<proteinExistence type="predicted"/>